<dbReference type="Proteomes" id="UP001180551">
    <property type="component" value="Unassembled WGS sequence"/>
</dbReference>
<dbReference type="RefSeq" id="WP_311623685.1">
    <property type="nucleotide sequence ID" value="NZ_JAVRFE010000013.1"/>
</dbReference>
<comment type="caution">
    <text evidence="1">The sequence shown here is derived from an EMBL/GenBank/DDBJ whole genome shotgun (WGS) entry which is preliminary data.</text>
</comment>
<protein>
    <submittedName>
        <fullName evidence="1">Uncharacterized protein</fullName>
    </submittedName>
</protein>
<proteinExistence type="predicted"/>
<gene>
    <name evidence="1" type="ORF">RM550_12075</name>
</gene>
<evidence type="ECO:0000313" key="1">
    <source>
        <dbReference type="EMBL" id="MDT0456464.1"/>
    </source>
</evidence>
<evidence type="ECO:0000313" key="2">
    <source>
        <dbReference type="Proteomes" id="UP001180551"/>
    </source>
</evidence>
<accession>A0ABU2T7Y6</accession>
<dbReference type="EMBL" id="JAVRFE010000013">
    <property type="protein sequence ID" value="MDT0456464.1"/>
    <property type="molecule type" value="Genomic_DNA"/>
</dbReference>
<name>A0ABU2T7Y6_9ACTN</name>
<reference evidence="1" key="1">
    <citation type="submission" date="2024-05" db="EMBL/GenBank/DDBJ databases">
        <title>30 novel species of actinomycetes from the DSMZ collection.</title>
        <authorList>
            <person name="Nouioui I."/>
        </authorList>
    </citation>
    <scope>NUCLEOTIDE SEQUENCE</scope>
    <source>
        <strain evidence="1">DSM 41527</strain>
    </source>
</reference>
<organism evidence="1 2">
    <name type="scientific">Streptomyces mooreae</name>
    <dbReference type="NCBI Taxonomy" id="3075523"/>
    <lineage>
        <taxon>Bacteria</taxon>
        <taxon>Bacillati</taxon>
        <taxon>Actinomycetota</taxon>
        <taxon>Actinomycetes</taxon>
        <taxon>Kitasatosporales</taxon>
        <taxon>Streptomycetaceae</taxon>
        <taxon>Streptomyces</taxon>
    </lineage>
</organism>
<keyword evidence="2" id="KW-1185">Reference proteome</keyword>
<sequence>MIQQCRSTLSAARLATVAAAVGLIVLPQGGAAAPAVPRLAVGALAPGGGVGGPSEWNGTGASCEACAGVQLR</sequence>